<feature type="non-terminal residue" evidence="1">
    <location>
        <position position="245"/>
    </location>
</feature>
<comment type="caution">
    <text evidence="1">The sequence shown here is derived from an EMBL/GenBank/DDBJ whole genome shotgun (WGS) entry which is preliminary data.</text>
</comment>
<organism evidence="1 2">
    <name type="scientific">Discina gigas</name>
    <dbReference type="NCBI Taxonomy" id="1032678"/>
    <lineage>
        <taxon>Eukaryota</taxon>
        <taxon>Fungi</taxon>
        <taxon>Dikarya</taxon>
        <taxon>Ascomycota</taxon>
        <taxon>Pezizomycotina</taxon>
        <taxon>Pezizomycetes</taxon>
        <taxon>Pezizales</taxon>
        <taxon>Discinaceae</taxon>
        <taxon>Discina</taxon>
    </lineage>
</organism>
<dbReference type="Proteomes" id="UP001447188">
    <property type="component" value="Unassembled WGS sequence"/>
</dbReference>
<evidence type="ECO:0000313" key="2">
    <source>
        <dbReference type="Proteomes" id="UP001447188"/>
    </source>
</evidence>
<sequence length="245" mass="26735">MHSRIGDSRISHFKITLSGGRHFSNKLYANGRHQCEVLIEVAKEVLGEDSIWCSAALTPGERESITIVNAVEGAEPTLSAGWHCDDERGGYAMGLWEHTGLDPLEAEQEGVFPPSGCEVIRRYLRVDSEASIGPATFLARIIVGSEYLTTDFPAGTSITKSLITVTPHKPFKLHANDFTRYVDYGAYAGDPEEGGPVSVAVFYWVPPEGVDFIKNVSLANPVPIAFEGDHFKTSYVNKSFGISRG</sequence>
<proteinExistence type="predicted"/>
<name>A0ABR3G382_9PEZI</name>
<keyword evidence="2" id="KW-1185">Reference proteome</keyword>
<evidence type="ECO:0000313" key="1">
    <source>
        <dbReference type="EMBL" id="KAL0630177.1"/>
    </source>
</evidence>
<gene>
    <name evidence="1" type="ORF">Q9L58_010977</name>
</gene>
<protein>
    <submittedName>
        <fullName evidence="1">Uncharacterized protein</fullName>
    </submittedName>
</protein>
<accession>A0ABR3G382</accession>
<dbReference type="EMBL" id="JBBBZM010001021">
    <property type="protein sequence ID" value="KAL0630177.1"/>
    <property type="molecule type" value="Genomic_DNA"/>
</dbReference>
<reference evidence="1 2" key="1">
    <citation type="submission" date="2024-02" db="EMBL/GenBank/DDBJ databases">
        <title>Discinaceae phylogenomics.</title>
        <authorList>
            <person name="Dirks A.C."/>
            <person name="James T.Y."/>
        </authorList>
    </citation>
    <scope>NUCLEOTIDE SEQUENCE [LARGE SCALE GENOMIC DNA]</scope>
    <source>
        <strain evidence="1 2">ACD0624</strain>
    </source>
</reference>